<sequence>MPNLDVAVLGQHDVQQRRYWDAKKSDDINLLLGTEDGLYHHHYGIGDYDHSVLAASAELRESLILRELHRMESLEINLIVDALGEVSPSSRVMDAGSGRGGTTFTIADRFGCRVDGVNYCAHHVEFAEKLARERGSSDRVQFHFANMVQAPFEDNTFDYIVSNETTMCVDLGEAFTEFARLLRPGGRYVAVTWCRNDVVAERSEASRLIDEEYQCAMHTRSTYFQTLAANGLVPYHVQRYTDEAIPYWDLRNQAALRTGVEEPFLQGFRERSIDYLVIACERL</sequence>
<reference evidence="2" key="2">
    <citation type="journal article" date="2010" name="Mol. Plant Microbe Interact.">
        <title>Rhodococcus fascians impacts plant development through the dynamic fas-mediated production of a cytokinin mix.</title>
        <authorList>
            <person name="Pertry I."/>
            <person name="Vaclavikova K."/>
            <person name="Gemrotova M."/>
            <person name="Spichal L."/>
            <person name="Galuszka P."/>
            <person name="Depuydt S."/>
            <person name="Temmerman W."/>
            <person name="Stes E."/>
            <person name="De Keyser A."/>
            <person name="Riefler M."/>
            <person name="Biondi S."/>
            <person name="Novak O."/>
            <person name="Schmulling T."/>
            <person name="Strnad M."/>
            <person name="Tarkowski P."/>
            <person name="Holsters M."/>
            <person name="Vereecke D."/>
        </authorList>
    </citation>
    <scope>NUCLEOTIDE SEQUENCE</scope>
    <source>
        <strain evidence="2">D188</strain>
        <plasmid evidence="2">pFiD188</plasmid>
    </source>
</reference>
<reference evidence="2" key="4">
    <citation type="submission" date="2011-06" db="EMBL/GenBank/DDBJ databases">
        <authorList>
            <person name="Vereecke D.M."/>
        </authorList>
    </citation>
    <scope>NUCLEOTIDE SEQUENCE</scope>
    <source>
        <strain evidence="2">D188</strain>
        <plasmid evidence="2">pFiD188</plasmid>
    </source>
</reference>
<keyword evidence="2" id="KW-0614">Plasmid</keyword>
<name>G8JYU1_RHOFA</name>
<evidence type="ECO:0000313" key="2">
    <source>
        <dbReference type="EMBL" id="AET25212.1"/>
    </source>
</evidence>
<dbReference type="Pfam" id="PF13847">
    <property type="entry name" value="Methyltransf_31"/>
    <property type="match status" value="1"/>
</dbReference>
<dbReference type="AlphaFoldDB" id="G8JYU1"/>
<dbReference type="InterPro" id="IPR050447">
    <property type="entry name" value="Erg6_SMT_methyltransf"/>
</dbReference>
<dbReference type="InterPro" id="IPR025714">
    <property type="entry name" value="Methyltranfer_dom"/>
</dbReference>
<dbReference type="RefSeq" id="WP_015586130.1">
    <property type="nucleotide sequence ID" value="NC_021080.1"/>
</dbReference>
<keyword evidence="2" id="KW-0489">Methyltransferase</keyword>
<proteinExistence type="predicted"/>
<reference evidence="2" key="5">
    <citation type="journal article" date="2012" name="Mol. Plant Microbe Interact.">
        <title>pFiD188, the linear virulence plasmid of Rhodococcus fascians D188.</title>
        <authorList>
            <person name="Francis I."/>
            <person name="De Keyser A."/>
            <person name="De Backer P."/>
            <person name="Simon-Mateo C."/>
            <person name="Kalkus J."/>
            <person name="Pertry I."/>
            <person name="Ardiles-Diaz W."/>
            <person name="De Rycke R."/>
            <person name="Vandeputte O.M."/>
            <person name="El Jaziri M."/>
            <person name="Holsters M."/>
            <person name="Vereecke D."/>
        </authorList>
    </citation>
    <scope>NUCLEOTIDE SEQUENCE</scope>
    <source>
        <strain evidence="2">D188</strain>
        <plasmid evidence="2">pFiD188</plasmid>
    </source>
</reference>
<dbReference type="PANTHER" id="PTHR44068">
    <property type="entry name" value="ZGC:194242"/>
    <property type="match status" value="1"/>
</dbReference>
<dbReference type="InterPro" id="IPR029063">
    <property type="entry name" value="SAM-dependent_MTases_sf"/>
</dbReference>
<reference evidence="2" key="1">
    <citation type="journal article" date="2009" name="Proc. Natl. Acad. Sci. U.S.A.">
        <title>Identification of Rhodococcus fascians cytokinins and their modus operandi to reshape the plant.</title>
        <authorList>
            <person name="Pertry I."/>
            <person name="Vaclavikova K."/>
            <person name="Depuydt S."/>
            <person name="Galuszka P."/>
            <person name="Spichal L."/>
            <person name="Temmerman W."/>
            <person name="Stes E."/>
            <person name="Schmulling T."/>
            <person name="Kakimoto T."/>
            <person name="Van Montagu M.C."/>
            <person name="Strnad M."/>
            <person name="Holsters M."/>
            <person name="Tarkowski P."/>
            <person name="Vereecke D."/>
        </authorList>
    </citation>
    <scope>NUCLEOTIDE SEQUENCE</scope>
    <source>
        <strain evidence="2">D188</strain>
        <plasmid evidence="2">pFiD188</plasmid>
    </source>
</reference>
<keyword evidence="2" id="KW-0808">Transferase</keyword>
<dbReference type="SUPFAM" id="SSF53335">
    <property type="entry name" value="S-adenosyl-L-methionine-dependent methyltransferases"/>
    <property type="match status" value="1"/>
</dbReference>
<gene>
    <name evidence="2" type="ORF">pFi_076</name>
</gene>
<reference evidence="2" key="3">
    <citation type="journal article" date="2011" name="Annu. Rev. Phytopathol.">
        <title>A successful bacterial coup d'etat: how Rhodococcus fascians redirects plant development.</title>
        <authorList>
            <person name="Stes E."/>
            <person name="Vandeputte O.M."/>
            <person name="El Jaziri M."/>
            <person name="Holsters M."/>
            <person name="Vereecke D."/>
        </authorList>
    </citation>
    <scope>NUCLEOTIDE SEQUENCE</scope>
    <source>
        <strain evidence="2">D188</strain>
        <plasmid evidence="2">pFiD188</plasmid>
    </source>
</reference>
<evidence type="ECO:0000259" key="1">
    <source>
        <dbReference type="Pfam" id="PF13847"/>
    </source>
</evidence>
<organism evidence="2">
    <name type="scientific">Rhodococcoides fascians D188</name>
    <dbReference type="NCBI Taxonomy" id="1051973"/>
    <lineage>
        <taxon>Bacteria</taxon>
        <taxon>Bacillati</taxon>
        <taxon>Actinomycetota</taxon>
        <taxon>Actinomycetes</taxon>
        <taxon>Mycobacteriales</taxon>
        <taxon>Nocardiaceae</taxon>
        <taxon>Rhodococcoides</taxon>
    </lineage>
</organism>
<dbReference type="GO" id="GO:0032259">
    <property type="term" value="P:methylation"/>
    <property type="evidence" value="ECO:0007669"/>
    <property type="project" value="UniProtKB-KW"/>
</dbReference>
<geneLocation type="plasmid" evidence="2">
    <name>pFiD188</name>
</geneLocation>
<accession>G8JYU1</accession>
<dbReference type="EMBL" id="JN093097">
    <property type="protein sequence ID" value="AET25212.1"/>
    <property type="molecule type" value="Genomic_DNA"/>
</dbReference>
<dbReference type="Gene3D" id="3.40.50.150">
    <property type="entry name" value="Vaccinia Virus protein VP39"/>
    <property type="match status" value="1"/>
</dbReference>
<dbReference type="PANTHER" id="PTHR44068:SF11">
    <property type="entry name" value="GERANYL DIPHOSPHATE 2-C-METHYLTRANSFERASE"/>
    <property type="match status" value="1"/>
</dbReference>
<dbReference type="CDD" id="cd02440">
    <property type="entry name" value="AdoMet_MTases"/>
    <property type="match status" value="1"/>
</dbReference>
<dbReference type="GO" id="GO:0008168">
    <property type="term" value="F:methyltransferase activity"/>
    <property type="evidence" value="ECO:0007669"/>
    <property type="project" value="UniProtKB-KW"/>
</dbReference>
<protein>
    <submittedName>
        <fullName evidence="2">Putative SAM-dependent methyltransferase</fullName>
    </submittedName>
</protein>
<feature type="domain" description="Methyltransferase" evidence="1">
    <location>
        <begin position="89"/>
        <end position="207"/>
    </location>
</feature>